<keyword evidence="7 9" id="KW-0067">ATP-binding</keyword>
<dbReference type="InterPro" id="IPR027417">
    <property type="entry name" value="P-loop_NTPase"/>
</dbReference>
<evidence type="ECO:0000256" key="9">
    <source>
        <dbReference type="HAMAP-Rule" id="MF_00328"/>
    </source>
</evidence>
<dbReference type="Gene3D" id="3.30.63.10">
    <property type="entry name" value="Guanylate Kinase phosphate binding domain"/>
    <property type="match status" value="1"/>
</dbReference>
<dbReference type="PROSITE" id="PS00856">
    <property type="entry name" value="GUANYLATE_KINASE_1"/>
    <property type="match status" value="1"/>
</dbReference>
<dbReference type="Pfam" id="PF00625">
    <property type="entry name" value="Guanylate_kin"/>
    <property type="match status" value="1"/>
</dbReference>
<evidence type="ECO:0000256" key="8">
    <source>
        <dbReference type="ARBA" id="ARBA00030128"/>
    </source>
</evidence>
<comment type="similarity">
    <text evidence="1 9">Belongs to the guanylate kinase family.</text>
</comment>
<dbReference type="EC" id="2.7.4.8" evidence="2 9"/>
<proteinExistence type="inferred from homology"/>
<evidence type="ECO:0000259" key="10">
    <source>
        <dbReference type="PROSITE" id="PS50052"/>
    </source>
</evidence>
<name>A0ABT9H3H4_9GAMM</name>
<comment type="catalytic activity">
    <reaction evidence="9">
        <text>GMP + ATP = GDP + ADP</text>
        <dbReference type="Rhea" id="RHEA:20780"/>
        <dbReference type="ChEBI" id="CHEBI:30616"/>
        <dbReference type="ChEBI" id="CHEBI:58115"/>
        <dbReference type="ChEBI" id="CHEBI:58189"/>
        <dbReference type="ChEBI" id="CHEBI:456216"/>
        <dbReference type="EC" id="2.7.4.8"/>
    </reaction>
</comment>
<keyword evidence="5 9" id="KW-0547">Nucleotide-binding</keyword>
<dbReference type="InterPro" id="IPR017665">
    <property type="entry name" value="Guanylate_kinase"/>
</dbReference>
<feature type="domain" description="Guanylate kinase-like" evidence="10">
    <location>
        <begin position="8"/>
        <end position="186"/>
    </location>
</feature>
<evidence type="ECO:0000256" key="3">
    <source>
        <dbReference type="ARBA" id="ARBA00016296"/>
    </source>
</evidence>
<dbReference type="Proteomes" id="UP001231616">
    <property type="component" value="Unassembled WGS sequence"/>
</dbReference>
<dbReference type="InterPro" id="IPR020590">
    <property type="entry name" value="Guanylate_kinase_CS"/>
</dbReference>
<dbReference type="CDD" id="cd00071">
    <property type="entry name" value="GMPK"/>
    <property type="match status" value="1"/>
</dbReference>
<evidence type="ECO:0000313" key="11">
    <source>
        <dbReference type="EMBL" id="MDP4537851.1"/>
    </source>
</evidence>
<keyword evidence="6 9" id="KW-0418">Kinase</keyword>
<dbReference type="PANTHER" id="PTHR23117:SF13">
    <property type="entry name" value="GUANYLATE KINASE"/>
    <property type="match status" value="1"/>
</dbReference>
<dbReference type="InterPro" id="IPR008145">
    <property type="entry name" value="GK/Ca_channel_bsu"/>
</dbReference>
<evidence type="ECO:0000313" key="12">
    <source>
        <dbReference type="Proteomes" id="UP001231616"/>
    </source>
</evidence>
<gene>
    <name evidence="9 11" type="primary">gmk</name>
    <name evidence="11" type="ORF">Q3O60_16830</name>
</gene>
<keyword evidence="12" id="KW-1185">Reference proteome</keyword>
<evidence type="ECO:0000256" key="4">
    <source>
        <dbReference type="ARBA" id="ARBA00022679"/>
    </source>
</evidence>
<sequence>MTMQQLTGNLFMISAPSGAGKSSLIQALLAQHADMQVSVSHTTRAPRPGEHDGVHYHFVSVDHFKQQIEAGEFLEWAEVFGNYYGTSRHKIQQARQQGIDIFLDIDWQGARQIRQQEPSAIGIFILPPSLSALEQRLRTRGQDSDDVIAKRMAKANDEMSHVDEYDYVLINDDFQQSLASLSAIVLSQRQRLAQQQLRQAKILHQLLAKSSD</sequence>
<evidence type="ECO:0000256" key="2">
    <source>
        <dbReference type="ARBA" id="ARBA00012961"/>
    </source>
</evidence>
<keyword evidence="9" id="KW-0963">Cytoplasm</keyword>
<evidence type="ECO:0000256" key="6">
    <source>
        <dbReference type="ARBA" id="ARBA00022777"/>
    </source>
</evidence>
<comment type="subcellular location">
    <subcellularLocation>
        <location evidence="9">Cytoplasm</location>
    </subcellularLocation>
</comment>
<dbReference type="SUPFAM" id="SSF52540">
    <property type="entry name" value="P-loop containing nucleoside triphosphate hydrolases"/>
    <property type="match status" value="1"/>
</dbReference>
<comment type="function">
    <text evidence="9">Essential for recycling GMP and indirectly, cGMP.</text>
</comment>
<evidence type="ECO:0000256" key="7">
    <source>
        <dbReference type="ARBA" id="ARBA00022840"/>
    </source>
</evidence>
<organism evidence="11 12">
    <name type="scientific">Alkalimonas collagenimarina</name>
    <dbReference type="NCBI Taxonomy" id="400390"/>
    <lineage>
        <taxon>Bacteria</taxon>
        <taxon>Pseudomonadati</taxon>
        <taxon>Pseudomonadota</taxon>
        <taxon>Gammaproteobacteria</taxon>
        <taxon>Alkalimonas</taxon>
    </lineage>
</organism>
<dbReference type="HAMAP" id="MF_00328">
    <property type="entry name" value="Guanylate_kinase"/>
    <property type="match status" value="1"/>
</dbReference>
<dbReference type="NCBIfam" id="TIGR03263">
    <property type="entry name" value="guanyl_kin"/>
    <property type="match status" value="1"/>
</dbReference>
<accession>A0ABT9H3H4</accession>
<dbReference type="EMBL" id="JAUZVZ010000036">
    <property type="protein sequence ID" value="MDP4537851.1"/>
    <property type="molecule type" value="Genomic_DNA"/>
</dbReference>
<dbReference type="RefSeq" id="WP_305895109.1">
    <property type="nucleotide sequence ID" value="NZ_JAUZVZ010000036.1"/>
</dbReference>
<dbReference type="Gene3D" id="3.40.50.300">
    <property type="entry name" value="P-loop containing nucleotide triphosphate hydrolases"/>
    <property type="match status" value="1"/>
</dbReference>
<evidence type="ECO:0000256" key="1">
    <source>
        <dbReference type="ARBA" id="ARBA00005790"/>
    </source>
</evidence>
<dbReference type="InterPro" id="IPR008144">
    <property type="entry name" value="Guanylate_kin-like_dom"/>
</dbReference>
<dbReference type="GO" id="GO:0004385">
    <property type="term" value="F:GMP kinase activity"/>
    <property type="evidence" value="ECO:0007669"/>
    <property type="project" value="UniProtKB-EC"/>
</dbReference>
<protein>
    <recommendedName>
        <fullName evidence="3 9">Guanylate kinase</fullName>
        <ecNumber evidence="2 9">2.7.4.8</ecNumber>
    </recommendedName>
    <alternativeName>
        <fullName evidence="8 9">GMP kinase</fullName>
    </alternativeName>
</protein>
<evidence type="ECO:0000256" key="5">
    <source>
        <dbReference type="ARBA" id="ARBA00022741"/>
    </source>
</evidence>
<feature type="binding site" evidence="9">
    <location>
        <begin position="15"/>
        <end position="22"/>
    </location>
    <ligand>
        <name>ATP</name>
        <dbReference type="ChEBI" id="CHEBI:30616"/>
    </ligand>
</feature>
<keyword evidence="4 9" id="KW-0808">Transferase</keyword>
<reference evidence="11 12" key="1">
    <citation type="submission" date="2023-08" db="EMBL/GenBank/DDBJ databases">
        <authorList>
            <person name="Joshi A."/>
            <person name="Thite S."/>
        </authorList>
    </citation>
    <scope>NUCLEOTIDE SEQUENCE [LARGE SCALE GENOMIC DNA]</scope>
    <source>
        <strain evidence="11 12">AC40</strain>
    </source>
</reference>
<dbReference type="PANTHER" id="PTHR23117">
    <property type="entry name" value="GUANYLATE KINASE-RELATED"/>
    <property type="match status" value="1"/>
</dbReference>
<dbReference type="PROSITE" id="PS50052">
    <property type="entry name" value="GUANYLATE_KINASE_2"/>
    <property type="match status" value="1"/>
</dbReference>
<comment type="caution">
    <text evidence="11">The sequence shown here is derived from an EMBL/GenBank/DDBJ whole genome shotgun (WGS) entry which is preliminary data.</text>
</comment>
<dbReference type="SMART" id="SM00072">
    <property type="entry name" value="GuKc"/>
    <property type="match status" value="1"/>
</dbReference>